<dbReference type="PROSITE" id="PS00028">
    <property type="entry name" value="ZINC_FINGER_C2H2_1"/>
    <property type="match status" value="4"/>
</dbReference>
<dbReference type="FunFam" id="3.30.160.60:FF:000774">
    <property type="entry name" value="Zinc finger protein"/>
    <property type="match status" value="1"/>
</dbReference>
<keyword evidence="8" id="KW-0539">Nucleus</keyword>
<evidence type="ECO:0000256" key="1">
    <source>
        <dbReference type="ARBA" id="ARBA00004123"/>
    </source>
</evidence>
<evidence type="ECO:0000256" key="7">
    <source>
        <dbReference type="ARBA" id="ARBA00023163"/>
    </source>
</evidence>
<dbReference type="GO" id="GO:0000978">
    <property type="term" value="F:RNA polymerase II cis-regulatory region sequence-specific DNA binding"/>
    <property type="evidence" value="ECO:0007669"/>
    <property type="project" value="TreeGrafter"/>
</dbReference>
<dbReference type="Pfam" id="PF00096">
    <property type="entry name" value="zf-C2H2"/>
    <property type="match status" value="4"/>
</dbReference>
<dbReference type="Gene3D" id="3.30.160.60">
    <property type="entry name" value="Classic Zinc Finger"/>
    <property type="match status" value="5"/>
</dbReference>
<dbReference type="GO" id="GO:0000981">
    <property type="term" value="F:DNA-binding transcription factor activity, RNA polymerase II-specific"/>
    <property type="evidence" value="ECO:0007669"/>
    <property type="project" value="TreeGrafter"/>
</dbReference>
<dbReference type="InterPro" id="IPR036236">
    <property type="entry name" value="Znf_C2H2_sf"/>
</dbReference>
<feature type="region of interest" description="Disordered" evidence="10">
    <location>
        <begin position="19"/>
        <end position="141"/>
    </location>
</feature>
<dbReference type="SUPFAM" id="SSF57667">
    <property type="entry name" value="beta-beta-alpha zinc fingers"/>
    <property type="match status" value="3"/>
</dbReference>
<dbReference type="GO" id="GO:0008270">
    <property type="term" value="F:zinc ion binding"/>
    <property type="evidence" value="ECO:0007669"/>
    <property type="project" value="UniProtKB-KW"/>
</dbReference>
<proteinExistence type="predicted"/>
<organism evidence="12 13">
    <name type="scientific">Oryzias sinensis</name>
    <name type="common">Chinese medaka</name>
    <dbReference type="NCBI Taxonomy" id="183150"/>
    <lineage>
        <taxon>Eukaryota</taxon>
        <taxon>Metazoa</taxon>
        <taxon>Chordata</taxon>
        <taxon>Craniata</taxon>
        <taxon>Vertebrata</taxon>
        <taxon>Euteleostomi</taxon>
        <taxon>Actinopterygii</taxon>
        <taxon>Neopterygii</taxon>
        <taxon>Teleostei</taxon>
        <taxon>Neoteleostei</taxon>
        <taxon>Acanthomorphata</taxon>
        <taxon>Ovalentaria</taxon>
        <taxon>Atherinomorphae</taxon>
        <taxon>Beloniformes</taxon>
        <taxon>Adrianichthyidae</taxon>
        <taxon>Oryziinae</taxon>
        <taxon>Oryzias</taxon>
    </lineage>
</organism>
<evidence type="ECO:0000313" key="13">
    <source>
        <dbReference type="Proteomes" id="UP000694383"/>
    </source>
</evidence>
<dbReference type="PANTHER" id="PTHR23235">
    <property type="entry name" value="KRUEPPEL-LIKE TRANSCRIPTION FACTOR"/>
    <property type="match status" value="1"/>
</dbReference>
<evidence type="ECO:0000256" key="9">
    <source>
        <dbReference type="PROSITE-ProRule" id="PRU00042"/>
    </source>
</evidence>
<dbReference type="FunFam" id="3.30.160.60:FF:000060">
    <property type="entry name" value="zinc finger protein 436"/>
    <property type="match status" value="1"/>
</dbReference>
<dbReference type="InterPro" id="IPR013087">
    <property type="entry name" value="Znf_C2H2_type"/>
</dbReference>
<evidence type="ECO:0000259" key="11">
    <source>
        <dbReference type="PROSITE" id="PS50157"/>
    </source>
</evidence>
<evidence type="ECO:0000256" key="10">
    <source>
        <dbReference type="SAM" id="MobiDB-lite"/>
    </source>
</evidence>
<sequence>MHDPTSSSKHICFRHIYKQPNSMELTSEEMQEPEPPNIKEEPGELCISQDEEHLDLKQETDTLMEIPTYEEDENSEAYLNNQQSFNVNDSQDEEGNQHEESTSTTDEETESTSTTDEETDPQNRDQRKRRDRRYVQSVDSSHISEGRCDYDVRKNPKKTNLGKKHKQSDERCYICNECGKSFCNRSLFRIHTRIHAEGKRFSCKECNKSFSRISTLKTHMRIHTGEKPFSCKECKKSFSRISHLKTHMRTHTGEKPFSCKEYCKKSFNQLSNLKTHMRIHTGERPFSCKECKKKFSRIFFVRDLVSTHSLQLVRLFLDNVRIKCKILNSKLF</sequence>
<keyword evidence="13" id="KW-1185">Reference proteome</keyword>
<keyword evidence="5" id="KW-0862">Zinc</keyword>
<dbReference type="Proteomes" id="UP000694383">
    <property type="component" value="Unplaced"/>
</dbReference>
<dbReference type="SMART" id="SM00355">
    <property type="entry name" value="ZnF_C2H2"/>
    <property type="match status" value="5"/>
</dbReference>
<evidence type="ECO:0000256" key="4">
    <source>
        <dbReference type="ARBA" id="ARBA00022771"/>
    </source>
</evidence>
<feature type="domain" description="C2H2-type" evidence="11">
    <location>
        <begin position="257"/>
        <end position="285"/>
    </location>
</feature>
<dbReference type="AlphaFoldDB" id="A0A8C8DE04"/>
<keyword evidence="2" id="KW-0479">Metal-binding</keyword>
<feature type="domain" description="C2H2-type" evidence="11">
    <location>
        <begin position="201"/>
        <end position="228"/>
    </location>
</feature>
<keyword evidence="6" id="KW-0805">Transcription regulation</keyword>
<dbReference type="PANTHER" id="PTHR23235:SF142">
    <property type="entry name" value="ZINC FINGER PROTEIN 384"/>
    <property type="match status" value="1"/>
</dbReference>
<evidence type="ECO:0000256" key="8">
    <source>
        <dbReference type="ARBA" id="ARBA00023242"/>
    </source>
</evidence>
<comment type="subcellular location">
    <subcellularLocation>
        <location evidence="1">Nucleus</location>
    </subcellularLocation>
</comment>
<dbReference type="GO" id="GO:0005634">
    <property type="term" value="C:nucleus"/>
    <property type="evidence" value="ECO:0007669"/>
    <property type="project" value="UniProtKB-SubCell"/>
</dbReference>
<accession>A0A8C8DE04</accession>
<evidence type="ECO:0000256" key="5">
    <source>
        <dbReference type="ARBA" id="ARBA00022833"/>
    </source>
</evidence>
<feature type="compositionally biased region" description="Acidic residues" evidence="10">
    <location>
        <begin position="105"/>
        <end position="120"/>
    </location>
</feature>
<feature type="domain" description="C2H2-type" evidence="11">
    <location>
        <begin position="229"/>
        <end position="256"/>
    </location>
</feature>
<evidence type="ECO:0000256" key="6">
    <source>
        <dbReference type="ARBA" id="ARBA00023015"/>
    </source>
</evidence>
<feature type="compositionally biased region" description="Polar residues" evidence="10">
    <location>
        <begin position="77"/>
        <end position="89"/>
    </location>
</feature>
<evidence type="ECO:0000313" key="12">
    <source>
        <dbReference type="Ensembl" id="ENSOSIP00000002333.1"/>
    </source>
</evidence>
<dbReference type="FunFam" id="3.30.160.60:FF:002324">
    <property type="entry name" value="Uncharacterized protein"/>
    <property type="match status" value="1"/>
</dbReference>
<dbReference type="FunFam" id="3.30.160.60:FF:002201">
    <property type="entry name" value="Uncharacterized protein"/>
    <property type="match status" value="1"/>
</dbReference>
<reference evidence="12" key="1">
    <citation type="submission" date="2025-08" db="UniProtKB">
        <authorList>
            <consortium name="Ensembl"/>
        </authorList>
    </citation>
    <scope>IDENTIFICATION</scope>
</reference>
<feature type="compositionally biased region" description="Basic and acidic residues" evidence="10">
    <location>
        <begin position="50"/>
        <end position="60"/>
    </location>
</feature>
<name>A0A8C8DE04_9TELE</name>
<keyword evidence="3" id="KW-0677">Repeat</keyword>
<dbReference type="Ensembl" id="ENSOSIT00000002493.1">
    <property type="protein sequence ID" value="ENSOSIP00000002333.1"/>
    <property type="gene ID" value="ENSOSIG00000001301.1"/>
</dbReference>
<protein>
    <recommendedName>
        <fullName evidence="11">C2H2-type domain-containing protein</fullName>
    </recommendedName>
</protein>
<evidence type="ECO:0000256" key="3">
    <source>
        <dbReference type="ARBA" id="ARBA00022737"/>
    </source>
</evidence>
<keyword evidence="4 9" id="KW-0863">Zinc-finger</keyword>
<evidence type="ECO:0000256" key="2">
    <source>
        <dbReference type="ARBA" id="ARBA00022723"/>
    </source>
</evidence>
<dbReference type="GeneTree" id="ENSGT01150000286977"/>
<feature type="domain" description="C2H2-type" evidence="11">
    <location>
        <begin position="173"/>
        <end position="200"/>
    </location>
</feature>
<dbReference type="PROSITE" id="PS50157">
    <property type="entry name" value="ZINC_FINGER_C2H2_2"/>
    <property type="match status" value="4"/>
</dbReference>
<keyword evidence="7" id="KW-0804">Transcription</keyword>
<reference evidence="12" key="2">
    <citation type="submission" date="2025-09" db="UniProtKB">
        <authorList>
            <consortium name="Ensembl"/>
        </authorList>
    </citation>
    <scope>IDENTIFICATION</scope>
</reference>